<dbReference type="InterPro" id="IPR050103">
    <property type="entry name" value="Class-III_PLP-dep_AT"/>
</dbReference>
<proteinExistence type="inferred from homology"/>
<keyword evidence="4" id="KW-0808">Transferase</keyword>
<comment type="cofactor">
    <cofactor evidence="1">
        <name>pyridoxal 5'-phosphate</name>
        <dbReference type="ChEBI" id="CHEBI:597326"/>
    </cofactor>
</comment>
<dbReference type="NCBIfam" id="NF004426">
    <property type="entry name" value="PRK05769.1"/>
    <property type="match status" value="1"/>
</dbReference>
<evidence type="ECO:0000256" key="5">
    <source>
        <dbReference type="ARBA" id="ARBA00022898"/>
    </source>
</evidence>
<dbReference type="GO" id="GO:0030170">
    <property type="term" value="F:pyridoxal phosphate binding"/>
    <property type="evidence" value="ECO:0007669"/>
    <property type="project" value="InterPro"/>
</dbReference>
<evidence type="ECO:0000256" key="4">
    <source>
        <dbReference type="ARBA" id="ARBA00022679"/>
    </source>
</evidence>
<gene>
    <name evidence="7" type="ORF">dnm_042300</name>
</gene>
<protein>
    <submittedName>
        <fullName evidence="7">Aminotransferase family protein, class III</fullName>
    </submittedName>
</protein>
<dbReference type="AlphaFoldDB" id="A0A975BM23"/>
<dbReference type="PANTHER" id="PTHR11986">
    <property type="entry name" value="AMINOTRANSFERASE CLASS III"/>
    <property type="match status" value="1"/>
</dbReference>
<keyword evidence="3 7" id="KW-0032">Aminotransferase</keyword>
<dbReference type="InterPro" id="IPR015422">
    <property type="entry name" value="PyrdxlP-dep_Trfase_small"/>
</dbReference>
<dbReference type="RefSeq" id="WP_207683066.1">
    <property type="nucleotide sequence ID" value="NZ_CP061800.1"/>
</dbReference>
<reference evidence="7" key="1">
    <citation type="journal article" date="2021" name="Microb. Physiol.">
        <title>Proteogenomic Insights into the Physiology of Marine, Sulfate-Reducing, Filamentous Desulfonema limicola and Desulfonema magnum.</title>
        <authorList>
            <person name="Schnaars V."/>
            <person name="Wohlbrand L."/>
            <person name="Scheve S."/>
            <person name="Hinrichs C."/>
            <person name="Reinhardt R."/>
            <person name="Rabus R."/>
        </authorList>
    </citation>
    <scope>NUCLEOTIDE SEQUENCE</scope>
    <source>
        <strain evidence="7">4be13</strain>
    </source>
</reference>
<keyword evidence="5 6" id="KW-0663">Pyridoxal phosphate</keyword>
<evidence type="ECO:0000256" key="1">
    <source>
        <dbReference type="ARBA" id="ARBA00001933"/>
    </source>
</evidence>
<keyword evidence="8" id="KW-1185">Reference proteome</keyword>
<dbReference type="PANTHER" id="PTHR11986:SF58">
    <property type="entry name" value="LEUCINE_METHIONINE RACEMASE"/>
    <property type="match status" value="1"/>
</dbReference>
<dbReference type="PIRSF" id="PIRSF000521">
    <property type="entry name" value="Transaminase_4ab_Lys_Orn"/>
    <property type="match status" value="1"/>
</dbReference>
<dbReference type="PROSITE" id="PS00600">
    <property type="entry name" value="AA_TRANSFER_CLASS_3"/>
    <property type="match status" value="1"/>
</dbReference>
<evidence type="ECO:0000313" key="7">
    <source>
        <dbReference type="EMBL" id="QTA88189.1"/>
    </source>
</evidence>
<dbReference type="CDD" id="cd00610">
    <property type="entry name" value="OAT_like"/>
    <property type="match status" value="1"/>
</dbReference>
<evidence type="ECO:0000256" key="6">
    <source>
        <dbReference type="RuleBase" id="RU003560"/>
    </source>
</evidence>
<evidence type="ECO:0000313" key="8">
    <source>
        <dbReference type="Proteomes" id="UP000663722"/>
    </source>
</evidence>
<dbReference type="KEGG" id="dmm:dnm_042300"/>
<name>A0A975BM23_9BACT</name>
<accession>A0A975BM23</accession>
<dbReference type="Gene3D" id="3.40.640.10">
    <property type="entry name" value="Type I PLP-dependent aspartate aminotransferase-like (Major domain)"/>
    <property type="match status" value="1"/>
</dbReference>
<dbReference type="EMBL" id="CP061800">
    <property type="protein sequence ID" value="QTA88189.1"/>
    <property type="molecule type" value="Genomic_DNA"/>
</dbReference>
<dbReference type="FunFam" id="3.40.640.10:FF:000013">
    <property type="entry name" value="4-aminobutyrate aminotransferase"/>
    <property type="match status" value="1"/>
</dbReference>
<evidence type="ECO:0000256" key="3">
    <source>
        <dbReference type="ARBA" id="ARBA00022576"/>
    </source>
</evidence>
<organism evidence="7 8">
    <name type="scientific">Desulfonema magnum</name>
    <dbReference type="NCBI Taxonomy" id="45655"/>
    <lineage>
        <taxon>Bacteria</taxon>
        <taxon>Pseudomonadati</taxon>
        <taxon>Thermodesulfobacteriota</taxon>
        <taxon>Desulfobacteria</taxon>
        <taxon>Desulfobacterales</taxon>
        <taxon>Desulfococcaceae</taxon>
        <taxon>Desulfonema</taxon>
    </lineage>
</organism>
<dbReference type="InterPro" id="IPR015421">
    <property type="entry name" value="PyrdxlP-dep_Trfase_major"/>
</dbReference>
<dbReference type="GO" id="GO:0008483">
    <property type="term" value="F:transaminase activity"/>
    <property type="evidence" value="ECO:0007669"/>
    <property type="project" value="UniProtKB-KW"/>
</dbReference>
<dbReference type="GO" id="GO:0042802">
    <property type="term" value="F:identical protein binding"/>
    <property type="evidence" value="ECO:0007669"/>
    <property type="project" value="TreeGrafter"/>
</dbReference>
<dbReference type="InterPro" id="IPR005814">
    <property type="entry name" value="Aminotrans_3"/>
</dbReference>
<sequence>MKFPDIKTSLPGPRASALIDTDNAHVSPSYTRGYPLVAEKAQGLWIHDPDGNTFLDFTSGIAVCATGHCHPRVVSAIKKQADNLLHMSGTDFYYTPQIALAKKLASLVPGDGNNKVYFGNSGAEAVEAAFKLARWKTKRELNIAFFGAFHGRTMGALSLTASKVIQKKHYNPLIPGITHIPYAYCYRCPYNMSYPGCGTECVRWVEESLFRTTMPPEEVAAIFVEPIQGEGGYIVPPPEFHIELHKLAKKYGILYVADEVQSGMGRTGKMFAMEHFRVSPDIMSLAKGIASGMPLGAMVARSDIMVWEAGSHASTFGGNPVSCSAALATIELLEAELMENARKQGEYLMSKLREMQKTAESIGDVRGKGLMVGVELVKDRETKAQATDLRNELIQKAFKKGLLLLGCGQNTIRFCPALTVTKEEIDVCLSVFEESLKDAVSG</sequence>
<dbReference type="InterPro" id="IPR015424">
    <property type="entry name" value="PyrdxlP-dep_Trfase"/>
</dbReference>
<evidence type="ECO:0000256" key="2">
    <source>
        <dbReference type="ARBA" id="ARBA00008954"/>
    </source>
</evidence>
<dbReference type="Gene3D" id="3.90.1150.10">
    <property type="entry name" value="Aspartate Aminotransferase, domain 1"/>
    <property type="match status" value="1"/>
</dbReference>
<dbReference type="Pfam" id="PF00202">
    <property type="entry name" value="Aminotran_3"/>
    <property type="match status" value="1"/>
</dbReference>
<dbReference type="InterPro" id="IPR049704">
    <property type="entry name" value="Aminotrans_3_PPA_site"/>
</dbReference>
<dbReference type="Proteomes" id="UP000663722">
    <property type="component" value="Chromosome"/>
</dbReference>
<comment type="similarity">
    <text evidence="2 6">Belongs to the class-III pyridoxal-phosphate-dependent aminotransferase family.</text>
</comment>
<dbReference type="SUPFAM" id="SSF53383">
    <property type="entry name" value="PLP-dependent transferases"/>
    <property type="match status" value="1"/>
</dbReference>